<evidence type="ECO:0000256" key="5">
    <source>
        <dbReference type="ARBA" id="ARBA00022989"/>
    </source>
</evidence>
<reference evidence="9 10" key="2">
    <citation type="journal article" date="2021" name="Int. J. Syst. Evol. Microbiol.">
        <title>Isolation and Polyphasic Characterization of Desulfuromonas versatilis sp. Nov., an Electrogenic Bacteria Capable of Versatile Metabolism Isolated from a Graphene Oxide-Reducing Enrichment Culture.</title>
        <authorList>
            <person name="Xie L."/>
            <person name="Yoshida N."/>
            <person name="Ishii S."/>
            <person name="Meng L."/>
        </authorList>
    </citation>
    <scope>NUCLEOTIDE SEQUENCE [LARGE SCALE GENOMIC DNA]</scope>
    <source>
        <strain evidence="9 10">NIT-T3</strain>
    </source>
</reference>
<evidence type="ECO:0000256" key="1">
    <source>
        <dbReference type="ARBA" id="ARBA00004651"/>
    </source>
</evidence>
<dbReference type="PANTHER" id="PTHR30489">
    <property type="entry name" value="LIPOPROTEIN-RELEASING SYSTEM TRANSMEMBRANE PROTEIN LOLE"/>
    <property type="match status" value="1"/>
</dbReference>
<feature type="transmembrane region" description="Helical" evidence="7">
    <location>
        <begin position="246"/>
        <end position="265"/>
    </location>
</feature>
<dbReference type="Proteomes" id="UP001319827">
    <property type="component" value="Chromosome"/>
</dbReference>
<dbReference type="InterPro" id="IPR003838">
    <property type="entry name" value="ABC3_permease_C"/>
</dbReference>
<dbReference type="EMBL" id="AP024355">
    <property type="protein sequence ID" value="BCR06562.1"/>
    <property type="molecule type" value="Genomic_DNA"/>
</dbReference>
<comment type="similarity">
    <text evidence="2">Belongs to the ABC-4 integral membrane protein family. LolC/E subfamily.</text>
</comment>
<keyword evidence="4 7" id="KW-0812">Transmembrane</keyword>
<evidence type="ECO:0000256" key="7">
    <source>
        <dbReference type="SAM" id="Phobius"/>
    </source>
</evidence>
<organism evidence="9 10">
    <name type="scientific">Desulfuromonas versatilis</name>
    <dbReference type="NCBI Taxonomy" id="2802975"/>
    <lineage>
        <taxon>Bacteria</taxon>
        <taxon>Pseudomonadati</taxon>
        <taxon>Thermodesulfobacteriota</taxon>
        <taxon>Desulfuromonadia</taxon>
        <taxon>Desulfuromonadales</taxon>
        <taxon>Desulfuromonadaceae</taxon>
        <taxon>Desulfuromonas</taxon>
    </lineage>
</organism>
<proteinExistence type="inferred from homology"/>
<feature type="domain" description="ABC3 transporter permease C-terminal" evidence="8">
    <location>
        <begin position="254"/>
        <end position="375"/>
    </location>
</feature>
<evidence type="ECO:0000256" key="4">
    <source>
        <dbReference type="ARBA" id="ARBA00022692"/>
    </source>
</evidence>
<protein>
    <submittedName>
        <fullName evidence="9">ABC transporter permease</fullName>
    </submittedName>
</protein>
<evidence type="ECO:0000256" key="3">
    <source>
        <dbReference type="ARBA" id="ARBA00022475"/>
    </source>
</evidence>
<gene>
    <name evidence="9" type="ORF">DESUT3_36310</name>
</gene>
<keyword evidence="10" id="KW-1185">Reference proteome</keyword>
<reference evidence="9 10" key="1">
    <citation type="journal article" date="2016" name="C (Basel)">
        <title>Selective Growth of and Electricity Production by Marine Exoelectrogenic Bacteria in Self-Aggregated Hydrogel of Microbially Reduced Graphene Oxide.</title>
        <authorList>
            <person name="Yoshida N."/>
            <person name="Goto Y."/>
            <person name="Miyata Y."/>
        </authorList>
    </citation>
    <scope>NUCLEOTIDE SEQUENCE [LARGE SCALE GENOMIC DNA]</scope>
    <source>
        <strain evidence="9 10">NIT-T3</strain>
    </source>
</reference>
<evidence type="ECO:0000259" key="8">
    <source>
        <dbReference type="Pfam" id="PF02687"/>
    </source>
</evidence>
<comment type="subcellular location">
    <subcellularLocation>
        <location evidence="1">Cell membrane</location>
        <topology evidence="1">Multi-pass membrane protein</topology>
    </subcellularLocation>
</comment>
<sequence>MIRHLKILEFALASLLRRKFKNLSLILVYAFTVAVLASILFITHALRQEAGQLLAEAPQLVVQRLAAGRHDLVPVDYARRIGTIPGVGEVRPRYWGYYYDALTKANYTLLGVSGETPGLELLEGRMPSAPGECAVGVGVAEVRILAPGDDLIIIDSRNIGTLFEVTGVFRAESSLLTNDLVVLGEQDVIEFFGLPEGMATDIAVEVFNEREIDTVAVKIKKELPDSRPITRGEIVRTYDAVFNWRSGMMLTIFAAALAAFCILAWDKATGISAEEKREIGVLKAIGWDTSDILELKFWEGVAISVSALLLGLIGAYLHVFKLGATLLAPVLKGWSVLFPSFDLVPYVDLYQVFVLSFLTVAPYVASTVIPSWKAAVTDPETVMRS</sequence>
<feature type="transmembrane region" description="Helical" evidence="7">
    <location>
        <begin position="23"/>
        <end position="42"/>
    </location>
</feature>
<evidence type="ECO:0000313" key="9">
    <source>
        <dbReference type="EMBL" id="BCR06562.1"/>
    </source>
</evidence>
<keyword evidence="6 7" id="KW-0472">Membrane</keyword>
<evidence type="ECO:0000313" key="10">
    <source>
        <dbReference type="Proteomes" id="UP001319827"/>
    </source>
</evidence>
<evidence type="ECO:0000256" key="6">
    <source>
        <dbReference type="ARBA" id="ARBA00023136"/>
    </source>
</evidence>
<feature type="transmembrane region" description="Helical" evidence="7">
    <location>
        <begin position="347"/>
        <end position="365"/>
    </location>
</feature>
<evidence type="ECO:0000256" key="2">
    <source>
        <dbReference type="ARBA" id="ARBA00005236"/>
    </source>
</evidence>
<dbReference type="RefSeq" id="WP_221249942.1">
    <property type="nucleotide sequence ID" value="NZ_AP024355.1"/>
</dbReference>
<dbReference type="PANTHER" id="PTHR30489:SF0">
    <property type="entry name" value="LIPOPROTEIN-RELEASING SYSTEM TRANSMEMBRANE PROTEIN LOLE"/>
    <property type="match status" value="1"/>
</dbReference>
<accession>A0ABM8HX69</accession>
<dbReference type="Pfam" id="PF02687">
    <property type="entry name" value="FtsX"/>
    <property type="match status" value="1"/>
</dbReference>
<name>A0ABM8HX69_9BACT</name>
<feature type="transmembrane region" description="Helical" evidence="7">
    <location>
        <begin position="297"/>
        <end position="317"/>
    </location>
</feature>
<dbReference type="InterPro" id="IPR051447">
    <property type="entry name" value="Lipoprotein-release_system"/>
</dbReference>
<keyword evidence="3" id="KW-1003">Cell membrane</keyword>
<keyword evidence="5 7" id="KW-1133">Transmembrane helix</keyword>